<gene>
    <name evidence="2" type="ORF">AC812_10860</name>
</gene>
<reference evidence="2 3" key="1">
    <citation type="submission" date="2015-07" db="EMBL/GenBank/DDBJ databases">
        <title>Draft genome of Bellilinea caldifistulae DSM 17877.</title>
        <authorList>
            <person name="Hemp J."/>
            <person name="Ward L.M."/>
            <person name="Pace L.A."/>
            <person name="Fischer W.W."/>
        </authorList>
    </citation>
    <scope>NUCLEOTIDE SEQUENCE [LARGE SCALE GENOMIC DNA]</scope>
    <source>
        <strain evidence="2 3">GOMI-1</strain>
    </source>
</reference>
<evidence type="ECO:0008006" key="4">
    <source>
        <dbReference type="Google" id="ProtNLM"/>
    </source>
</evidence>
<comment type="caution">
    <text evidence="2">The sequence shown here is derived from an EMBL/GenBank/DDBJ whole genome shotgun (WGS) entry which is preliminary data.</text>
</comment>
<feature type="transmembrane region" description="Helical" evidence="1">
    <location>
        <begin position="181"/>
        <end position="198"/>
    </location>
</feature>
<dbReference type="PANTHER" id="PTHR36844:SF1">
    <property type="entry name" value="PROTEASE PRSW"/>
    <property type="match status" value="1"/>
</dbReference>
<evidence type="ECO:0000256" key="1">
    <source>
        <dbReference type="SAM" id="Phobius"/>
    </source>
</evidence>
<dbReference type="STRING" id="360411.AC812_10860"/>
<name>A0A0P6WXN9_9CHLR</name>
<keyword evidence="3" id="KW-1185">Reference proteome</keyword>
<sequence>MGFILSVIFGFLPMLVFAFFVYWLDRFEKEPRHLLGGAFVWGAVIAAGFAFLINTLLGAGIFFLTGSELIAQQTTGSVIAPLIEEILKGMAVLIVFYFYRKEFDSVLDGIVYAGITALGFAATENTYYIYNFGYLESGYPGLFTLVFIRVVLVGWQHPFYTAFFGIGLALARLTPNWPKRFLYPISGLIVSILLHSIHNTIPALIPGVAGIVVGTIFDWTGWIGLSIFIIYVIHREKKLIQFELKEEVHLGIITMEQYLESFSNIARIKALLKYLGKPTFRTISHFYQLCAELAHKKHQFRRMGDEGGNQKIITQLRNELAQLSPLIN</sequence>
<dbReference type="GO" id="GO:0008233">
    <property type="term" value="F:peptidase activity"/>
    <property type="evidence" value="ECO:0007669"/>
    <property type="project" value="InterPro"/>
</dbReference>
<protein>
    <recommendedName>
        <fullName evidence="4">PrsW family intramembrane metalloprotease</fullName>
    </recommendedName>
</protein>
<dbReference type="Proteomes" id="UP000050514">
    <property type="component" value="Unassembled WGS sequence"/>
</dbReference>
<feature type="transmembrane region" description="Helical" evidence="1">
    <location>
        <begin position="204"/>
        <end position="233"/>
    </location>
</feature>
<dbReference type="InterPro" id="IPR026898">
    <property type="entry name" value="PrsW"/>
</dbReference>
<dbReference type="PATRIC" id="fig|360411.5.peg.2789"/>
<keyword evidence="1" id="KW-0472">Membrane</keyword>
<dbReference type="AlphaFoldDB" id="A0A0P6WXN9"/>
<dbReference type="OrthoDB" id="9785431at2"/>
<feature type="transmembrane region" description="Helical" evidence="1">
    <location>
        <begin position="6"/>
        <end position="24"/>
    </location>
</feature>
<feature type="transmembrane region" description="Helical" evidence="1">
    <location>
        <begin position="78"/>
        <end position="98"/>
    </location>
</feature>
<dbReference type="RefSeq" id="WP_061916106.1">
    <property type="nucleotide sequence ID" value="NZ_DF967971.1"/>
</dbReference>
<feature type="transmembrane region" description="Helical" evidence="1">
    <location>
        <begin position="110"/>
        <end position="130"/>
    </location>
</feature>
<keyword evidence="1" id="KW-0812">Transmembrane</keyword>
<keyword evidence="1" id="KW-1133">Transmembrane helix</keyword>
<evidence type="ECO:0000313" key="3">
    <source>
        <dbReference type="Proteomes" id="UP000050514"/>
    </source>
</evidence>
<evidence type="ECO:0000313" key="2">
    <source>
        <dbReference type="EMBL" id="KPL74998.1"/>
    </source>
</evidence>
<organism evidence="2 3">
    <name type="scientific">Bellilinea caldifistulae</name>
    <dbReference type="NCBI Taxonomy" id="360411"/>
    <lineage>
        <taxon>Bacteria</taxon>
        <taxon>Bacillati</taxon>
        <taxon>Chloroflexota</taxon>
        <taxon>Anaerolineae</taxon>
        <taxon>Anaerolineales</taxon>
        <taxon>Anaerolineaceae</taxon>
        <taxon>Bellilinea</taxon>
    </lineage>
</organism>
<dbReference type="EMBL" id="LGHJ01000016">
    <property type="protein sequence ID" value="KPL74998.1"/>
    <property type="molecule type" value="Genomic_DNA"/>
</dbReference>
<proteinExistence type="predicted"/>
<dbReference type="PANTHER" id="PTHR36844">
    <property type="entry name" value="PROTEASE PRSW"/>
    <property type="match status" value="1"/>
</dbReference>
<feature type="transmembrane region" description="Helical" evidence="1">
    <location>
        <begin position="142"/>
        <end position="169"/>
    </location>
</feature>
<feature type="transmembrane region" description="Helical" evidence="1">
    <location>
        <begin position="36"/>
        <end position="66"/>
    </location>
</feature>
<accession>A0A0P6WXN9</accession>
<dbReference type="Pfam" id="PF13367">
    <property type="entry name" value="PrsW-protease"/>
    <property type="match status" value="1"/>
</dbReference>